<dbReference type="InterPro" id="IPR027417">
    <property type="entry name" value="P-loop_NTPase"/>
</dbReference>
<dbReference type="EMBL" id="LR134523">
    <property type="protein sequence ID" value="VEJ35801.1"/>
    <property type="molecule type" value="Genomic_DNA"/>
</dbReference>
<evidence type="ECO:0000259" key="3">
    <source>
        <dbReference type="Pfam" id="PF13476"/>
    </source>
</evidence>
<dbReference type="Pfam" id="PF13476">
    <property type="entry name" value="AAA_23"/>
    <property type="match status" value="1"/>
</dbReference>
<dbReference type="Gene3D" id="3.40.50.300">
    <property type="entry name" value="P-loop containing nucleotide triphosphate hydrolases"/>
    <property type="match status" value="2"/>
</dbReference>
<keyword evidence="5" id="KW-1185">Reference proteome</keyword>
<keyword evidence="1" id="KW-0175">Coiled coil</keyword>
<dbReference type="InterPro" id="IPR038729">
    <property type="entry name" value="Rad50/SbcC_AAA"/>
</dbReference>
<sequence>MIHKLEMRDFGMFHEETVYFDEGFQLLAGDNESGKSTMVMCIRALLYGFSKDSLHMRRYSEAYDLYFPKDRNRYAAAMELSVAGKRYCIERNFLKENERLNIISLDDNRVLGDNEELYRYSKIPQPGALFWGLSQDDFMRFFCLEDLRLYSAADIFSRIEEAKNYLTTGSYAVDMAKAYAYLDKEERALGTERAKKSPVGENRENIRSLEADIARKKAEENRLREDIARKEALADRLSSLKREERQLNDKKYFLPQLERAMGEVAVLDRQLAANEKEIDRFESMQKRTAFSDSRLLRYFVIASLAATAVTLLLFVNEISIWSLGVLLTGAVSLITLGIFGMRQRTKKRIRLYHECYMKRDRLLMEKDAIFQWFDPHLEREFEMELLLDAMTTYAAHLKGLPDRSAEVAQAVENTQRTIGQLEGQLKRENAIAAERRKKEEDYAEELAQKAHLERELEAIEMTRTLLEEAEAGDREAFLADMLEKAGEYLYTLSDGRYGKILMGDGEFSVIDAWGASFYEAQLSRSTAHILVMALRFAALERMDASIPMVLDDVFVYADGRRKTKIYSVLESLERQCICLTTTEAETERGKD</sequence>
<dbReference type="KEGG" id="piv:NCTC13079_00967"/>
<dbReference type="Proteomes" id="UP000269544">
    <property type="component" value="Chromosome"/>
</dbReference>
<keyword evidence="2" id="KW-0812">Transmembrane</keyword>
<dbReference type="PANTHER" id="PTHR41259:SF1">
    <property type="entry name" value="DOUBLE-STRAND BREAK REPAIR RAD50 ATPASE, PUTATIVE-RELATED"/>
    <property type="match status" value="1"/>
</dbReference>
<dbReference type="OrthoDB" id="9764467at2"/>
<feature type="domain" description="Rad50/SbcC-type AAA" evidence="3">
    <location>
        <begin position="4"/>
        <end position="248"/>
    </location>
</feature>
<evidence type="ECO:0000313" key="4">
    <source>
        <dbReference type="EMBL" id="VEJ35801.1"/>
    </source>
</evidence>
<protein>
    <submittedName>
        <fullName evidence="4">Chromosome segregation protein</fullName>
    </submittedName>
</protein>
<dbReference type="RefSeq" id="WP_126465558.1">
    <property type="nucleotide sequence ID" value="NZ_LR134523.1"/>
</dbReference>
<feature type="coiled-coil region" evidence="1">
    <location>
        <begin position="199"/>
        <end position="284"/>
    </location>
</feature>
<accession>A0A448V1W6</accession>
<feature type="transmembrane region" description="Helical" evidence="2">
    <location>
        <begin position="295"/>
        <end position="314"/>
    </location>
</feature>
<evidence type="ECO:0000256" key="2">
    <source>
        <dbReference type="SAM" id="Phobius"/>
    </source>
</evidence>
<name>A0A448V1W6_9FIRM</name>
<gene>
    <name evidence="4" type="ORF">NCTC13079_00967</name>
</gene>
<evidence type="ECO:0000256" key="1">
    <source>
        <dbReference type="SAM" id="Coils"/>
    </source>
</evidence>
<feature type="coiled-coil region" evidence="1">
    <location>
        <begin position="411"/>
        <end position="469"/>
    </location>
</feature>
<proteinExistence type="predicted"/>
<dbReference type="SUPFAM" id="SSF52540">
    <property type="entry name" value="P-loop containing nucleoside triphosphate hydrolases"/>
    <property type="match status" value="2"/>
</dbReference>
<organism evidence="4 5">
    <name type="scientific">Aedoeadaptatus ivorii</name>
    <dbReference type="NCBI Taxonomy" id="54006"/>
    <lineage>
        <taxon>Bacteria</taxon>
        <taxon>Bacillati</taxon>
        <taxon>Bacillota</taxon>
        <taxon>Tissierellia</taxon>
        <taxon>Tissierellales</taxon>
        <taxon>Peptoniphilaceae</taxon>
        <taxon>Aedoeadaptatus</taxon>
    </lineage>
</organism>
<reference evidence="4 5" key="1">
    <citation type="submission" date="2018-12" db="EMBL/GenBank/DDBJ databases">
        <authorList>
            <consortium name="Pathogen Informatics"/>
        </authorList>
    </citation>
    <scope>NUCLEOTIDE SEQUENCE [LARGE SCALE GENOMIC DNA]</scope>
    <source>
        <strain evidence="4 5">NCTC13079</strain>
    </source>
</reference>
<dbReference type="PANTHER" id="PTHR41259">
    <property type="entry name" value="DOUBLE-STRAND BREAK REPAIR RAD50 ATPASE, PUTATIVE-RELATED"/>
    <property type="match status" value="1"/>
</dbReference>
<dbReference type="AlphaFoldDB" id="A0A448V1W6"/>
<evidence type="ECO:0000313" key="5">
    <source>
        <dbReference type="Proteomes" id="UP000269544"/>
    </source>
</evidence>
<dbReference type="GO" id="GO:0016887">
    <property type="term" value="F:ATP hydrolysis activity"/>
    <property type="evidence" value="ECO:0007669"/>
    <property type="project" value="InterPro"/>
</dbReference>
<dbReference type="GO" id="GO:0006302">
    <property type="term" value="P:double-strand break repair"/>
    <property type="evidence" value="ECO:0007669"/>
    <property type="project" value="InterPro"/>
</dbReference>
<feature type="transmembrane region" description="Helical" evidence="2">
    <location>
        <begin position="320"/>
        <end position="341"/>
    </location>
</feature>
<keyword evidence="2" id="KW-1133">Transmembrane helix</keyword>
<keyword evidence="2" id="KW-0472">Membrane</keyword>